<dbReference type="SUPFAM" id="SSF55394">
    <property type="entry name" value="Bactericidal permeability-increasing protein, BPI"/>
    <property type="match status" value="2"/>
</dbReference>
<keyword evidence="1" id="KW-0325">Glycoprotein</keyword>
<dbReference type="PIRSF" id="PIRSF002417">
    <property type="entry name" value="Lipid_binding_protein"/>
    <property type="match status" value="1"/>
</dbReference>
<dbReference type="EMBL" id="CAXHTB010000006">
    <property type="protein sequence ID" value="CAL0307374.1"/>
    <property type="molecule type" value="Genomic_DNA"/>
</dbReference>
<reference evidence="4 5" key="1">
    <citation type="submission" date="2024-03" db="EMBL/GenBank/DDBJ databases">
        <authorList>
            <person name="Martinez-Hernandez J."/>
        </authorList>
    </citation>
    <scope>NUCLEOTIDE SEQUENCE [LARGE SCALE GENOMIC DNA]</scope>
</reference>
<organism evidence="4 5">
    <name type="scientific">Lupinus luteus</name>
    <name type="common">European yellow lupine</name>
    <dbReference type="NCBI Taxonomy" id="3873"/>
    <lineage>
        <taxon>Eukaryota</taxon>
        <taxon>Viridiplantae</taxon>
        <taxon>Streptophyta</taxon>
        <taxon>Embryophyta</taxon>
        <taxon>Tracheophyta</taxon>
        <taxon>Spermatophyta</taxon>
        <taxon>Magnoliopsida</taxon>
        <taxon>eudicotyledons</taxon>
        <taxon>Gunneridae</taxon>
        <taxon>Pentapetalae</taxon>
        <taxon>rosids</taxon>
        <taxon>fabids</taxon>
        <taxon>Fabales</taxon>
        <taxon>Fabaceae</taxon>
        <taxon>Papilionoideae</taxon>
        <taxon>50 kb inversion clade</taxon>
        <taxon>genistoids sensu lato</taxon>
        <taxon>core genistoids</taxon>
        <taxon>Genisteae</taxon>
        <taxon>Lupinus</taxon>
    </lineage>
</organism>
<evidence type="ECO:0000259" key="3">
    <source>
        <dbReference type="SMART" id="SM00329"/>
    </source>
</evidence>
<evidence type="ECO:0000313" key="4">
    <source>
        <dbReference type="EMBL" id="CAL0307374.1"/>
    </source>
</evidence>
<dbReference type="PANTHER" id="PTHR46801">
    <property type="entry name" value="OS06G0309200 PROTEIN"/>
    <property type="match status" value="1"/>
</dbReference>
<name>A0AAV1WDG7_LUPLU</name>
<evidence type="ECO:0000256" key="1">
    <source>
        <dbReference type="ARBA" id="ARBA00023180"/>
    </source>
</evidence>
<dbReference type="Gene3D" id="3.15.10.10">
    <property type="entry name" value="Bactericidal permeability-increasing protein, domain 1"/>
    <property type="match status" value="1"/>
</dbReference>
<dbReference type="InterPro" id="IPR030675">
    <property type="entry name" value="BPI/LBP"/>
</dbReference>
<feature type="domain" description="Lipid-binding serum glycoprotein C-terminal" evidence="3">
    <location>
        <begin position="291"/>
        <end position="489"/>
    </location>
</feature>
<keyword evidence="5" id="KW-1185">Reference proteome</keyword>
<dbReference type="GO" id="GO:0005615">
    <property type="term" value="C:extracellular space"/>
    <property type="evidence" value="ECO:0007669"/>
    <property type="project" value="InterPro"/>
</dbReference>
<dbReference type="InterPro" id="IPR045897">
    <property type="entry name" value="BPI/LBP_pln"/>
</dbReference>
<dbReference type="InterPro" id="IPR001124">
    <property type="entry name" value="Lipid-bd_serum_glycop_C"/>
</dbReference>
<protein>
    <recommendedName>
        <fullName evidence="3">Lipid-binding serum glycoprotein C-terminal domain-containing protein</fullName>
    </recommendedName>
</protein>
<proteinExistence type="predicted"/>
<evidence type="ECO:0000313" key="5">
    <source>
        <dbReference type="Proteomes" id="UP001497480"/>
    </source>
</evidence>
<gene>
    <name evidence="4" type="ORF">LLUT_LOCUS8434</name>
</gene>
<dbReference type="Pfam" id="PF01273">
    <property type="entry name" value="LBP_BPI_CETP"/>
    <property type="match status" value="1"/>
</dbReference>
<evidence type="ECO:0000256" key="2">
    <source>
        <dbReference type="SAM" id="SignalP"/>
    </source>
</evidence>
<dbReference type="Proteomes" id="UP001497480">
    <property type="component" value="Unassembled WGS sequence"/>
</dbReference>
<dbReference type="Gene3D" id="3.15.20.10">
    <property type="entry name" value="Bactericidal permeability-increasing protein, domain 2"/>
    <property type="match status" value="1"/>
</dbReference>
<accession>A0AAV1WDG7</accession>
<keyword evidence="2" id="KW-0732">Signal</keyword>
<dbReference type="InterPro" id="IPR017943">
    <property type="entry name" value="Bactericidal_perm-incr_a/b_dom"/>
</dbReference>
<dbReference type="InterPro" id="IPR017942">
    <property type="entry name" value="Lipid-bd_serum_glycop_N"/>
</dbReference>
<dbReference type="AlphaFoldDB" id="A0AAV1WDG7"/>
<feature type="chain" id="PRO_5043561722" description="Lipid-binding serum glycoprotein C-terminal domain-containing protein" evidence="2">
    <location>
        <begin position="34"/>
        <end position="508"/>
    </location>
</feature>
<dbReference type="SMART" id="SM00329">
    <property type="entry name" value="BPI2"/>
    <property type="match status" value="1"/>
</dbReference>
<sequence>MLTYNSTSEKSMAPPFFLLLLSLVLIPTSVVVGLQHLHEEDGFISVVISDKGLDFAKQFLIEQAIASIVPYQLSDIEKKVNVPLIGKAQVILSEITIKDIKINASSVNTGESSIVLIVSGATADLTMNWRYNARTSLVPIGISDSGTATVKVEDLQVGLTVNLRNQEGTLELILLDYGCKVGDLSIKLSGGAAWLYQVILDVFEGNIASAVEEAISKKISEGITQLDTLLQSLPKTVSLDKTAVLNVSFVGNPVLTNSSIELEINGLFTGTSGILVPQTYHRGSEISVPRPGSPRMIEISVHENVLKSAFSVYFTADSMQWIIDELPDQALLNTAEWRFIVPQLYKQYPNADMNINVSISSAPVIQVTNKNIEAAIIVDVIINVLEAGEVIPVVCISVEISASVDVEIAKSNIAGRLALDKFSIYLKWSKIGKLHIQMIQSVVSSVLKTVIIPFLNSQLKRGIPLPMLNGFALQNAGTLYTHPWVTVSTDVAFLGHSYLRQKTAYDVL</sequence>
<comment type="caution">
    <text evidence="4">The sequence shown here is derived from an EMBL/GenBank/DDBJ whole genome shotgun (WGS) entry which is preliminary data.</text>
</comment>
<dbReference type="GO" id="GO:0008289">
    <property type="term" value="F:lipid binding"/>
    <property type="evidence" value="ECO:0007669"/>
    <property type="project" value="InterPro"/>
</dbReference>
<dbReference type="PANTHER" id="PTHR46801:SF8">
    <property type="entry name" value="LBP_BPI_CETP FAMILY, CARBOXY-TERMINAL DOMAIN PROTEIN"/>
    <property type="match status" value="1"/>
</dbReference>
<dbReference type="Pfam" id="PF02886">
    <property type="entry name" value="LBP_BPI_CETP_C"/>
    <property type="match status" value="1"/>
</dbReference>
<feature type="signal peptide" evidence="2">
    <location>
        <begin position="1"/>
        <end position="33"/>
    </location>
</feature>